<keyword evidence="1" id="KW-0812">Transmembrane</keyword>
<comment type="caution">
    <text evidence="3">The sequence shown here is derived from an EMBL/GenBank/DDBJ whole genome shotgun (WGS) entry which is preliminary data.</text>
</comment>
<dbReference type="EMBL" id="JTDI01000007">
    <property type="protein sequence ID" value="KHK89339.1"/>
    <property type="molecule type" value="Genomic_DNA"/>
</dbReference>
<protein>
    <recommendedName>
        <fullName evidence="2">TadE-like domain-containing protein</fullName>
    </recommendedName>
</protein>
<gene>
    <name evidence="3" type="ORF">LK12_19550</name>
</gene>
<dbReference type="RefSeq" id="WP_039288016.1">
    <property type="nucleotide sequence ID" value="NZ_JTDI01000007.1"/>
</dbReference>
<feature type="transmembrane region" description="Helical" evidence="1">
    <location>
        <begin position="20"/>
        <end position="39"/>
    </location>
</feature>
<feature type="domain" description="TadE-like" evidence="2">
    <location>
        <begin position="12"/>
        <end position="54"/>
    </location>
</feature>
<dbReference type="Proteomes" id="UP000031057">
    <property type="component" value="Unassembled WGS sequence"/>
</dbReference>
<dbReference type="InterPro" id="IPR012495">
    <property type="entry name" value="TadE-like_dom"/>
</dbReference>
<evidence type="ECO:0000313" key="4">
    <source>
        <dbReference type="Proteomes" id="UP000031057"/>
    </source>
</evidence>
<keyword evidence="1" id="KW-0472">Membrane</keyword>
<dbReference type="AlphaFoldDB" id="A0A0B1ZE48"/>
<organism evidence="3 4">
    <name type="scientific">Novosphingobium malaysiense</name>
    <dbReference type="NCBI Taxonomy" id="1348853"/>
    <lineage>
        <taxon>Bacteria</taxon>
        <taxon>Pseudomonadati</taxon>
        <taxon>Pseudomonadota</taxon>
        <taxon>Alphaproteobacteria</taxon>
        <taxon>Sphingomonadales</taxon>
        <taxon>Sphingomonadaceae</taxon>
        <taxon>Novosphingobium</taxon>
    </lineage>
</organism>
<keyword evidence="1" id="KW-1133">Transmembrane helix</keyword>
<proteinExistence type="predicted"/>
<name>A0A0B1ZE48_9SPHN</name>
<accession>A0A0B1ZE48</accession>
<evidence type="ECO:0000256" key="1">
    <source>
        <dbReference type="SAM" id="Phobius"/>
    </source>
</evidence>
<reference evidence="3 4" key="1">
    <citation type="submission" date="2014-10" db="EMBL/GenBank/DDBJ databases">
        <title>Genome sequence of Novosphingobium malaysiense MUSC 273(T).</title>
        <authorList>
            <person name="Lee L.-H."/>
        </authorList>
    </citation>
    <scope>NUCLEOTIDE SEQUENCE [LARGE SCALE GENOMIC DNA]</scope>
    <source>
        <strain evidence="3 4">MUSC 273</strain>
    </source>
</reference>
<evidence type="ECO:0000313" key="3">
    <source>
        <dbReference type="EMBL" id="KHK89339.1"/>
    </source>
</evidence>
<evidence type="ECO:0000259" key="2">
    <source>
        <dbReference type="Pfam" id="PF07811"/>
    </source>
</evidence>
<dbReference type="STRING" id="1348853.LK12_19550"/>
<keyword evidence="4" id="KW-1185">Reference proteome</keyword>
<dbReference type="OrthoDB" id="7407543at2"/>
<dbReference type="Pfam" id="PF07811">
    <property type="entry name" value="TadE"/>
    <property type="match status" value="1"/>
</dbReference>
<sequence length="131" mass="13906">MKTRAFLRDVRGASAIEFAFAVPAVLIVMIAILQFGLVLQASGAIRHAAGEGVRYAKVHPTATQTEVLDRVRASLAGVDSDGIVSLDLTRGTSNGAKYSSVTVKYQLEPIIPFATIAPIVLNESMSSYNPS</sequence>